<evidence type="ECO:0000256" key="2">
    <source>
        <dbReference type="SAM" id="MobiDB-lite"/>
    </source>
</evidence>
<evidence type="ECO:0000259" key="3">
    <source>
        <dbReference type="PROSITE" id="PS50157"/>
    </source>
</evidence>
<keyword evidence="1" id="KW-0862">Zinc</keyword>
<keyword evidence="5" id="KW-1185">Reference proteome</keyword>
<dbReference type="PROSITE" id="PS50157">
    <property type="entry name" value="ZINC_FINGER_C2H2_2"/>
    <property type="match status" value="1"/>
</dbReference>
<evidence type="ECO:0000256" key="1">
    <source>
        <dbReference type="PROSITE-ProRule" id="PRU00042"/>
    </source>
</evidence>
<accession>A0A4R0RBB3</accession>
<evidence type="ECO:0000313" key="4">
    <source>
        <dbReference type="EMBL" id="TCD59774.1"/>
    </source>
</evidence>
<dbReference type="EMBL" id="RWJN01000748">
    <property type="protein sequence ID" value="TCD59774.1"/>
    <property type="molecule type" value="Genomic_DNA"/>
</dbReference>
<dbReference type="InterPro" id="IPR013087">
    <property type="entry name" value="Znf_C2H2_type"/>
</dbReference>
<feature type="domain" description="C2H2-type" evidence="3">
    <location>
        <begin position="177"/>
        <end position="208"/>
    </location>
</feature>
<comment type="caution">
    <text evidence="4">The sequence shown here is derived from an EMBL/GenBank/DDBJ whole genome shotgun (WGS) entry which is preliminary data.</text>
</comment>
<dbReference type="GO" id="GO:0008270">
    <property type="term" value="F:zinc ion binding"/>
    <property type="evidence" value="ECO:0007669"/>
    <property type="project" value="UniProtKB-KW"/>
</dbReference>
<dbReference type="AlphaFoldDB" id="A0A4R0RBB3"/>
<gene>
    <name evidence="4" type="ORF">EIP91_011479</name>
</gene>
<dbReference type="PROSITE" id="PS00028">
    <property type="entry name" value="ZINC_FINGER_C2H2_1"/>
    <property type="match status" value="2"/>
</dbReference>
<dbReference type="Proteomes" id="UP000292702">
    <property type="component" value="Unassembled WGS sequence"/>
</dbReference>
<name>A0A4R0RBB3_9APHY</name>
<protein>
    <recommendedName>
        <fullName evidence="3">C2H2-type domain-containing protein</fullName>
    </recommendedName>
</protein>
<feature type="non-terminal residue" evidence="4">
    <location>
        <position position="338"/>
    </location>
</feature>
<sequence>MASPATTTLEHCKKEHISQSDADDLPPPHDASNPPENAFDASTVPGSSHAPGERGLPSLPEQTDAPFPDLLPPILVDELYPIPHTHTVVEHDGVSLLSYYFTIDTNLCAAVCRECSKFIVPPSNIPRHVATHARHAILPETLVPQLVESYNLQDEPQYPVSPIRPVYGLPLHPTSKYFCREPTCHRGYSSTQSLQAHQSSVGHVGVRCYVSYAQQAPTAHRRFFPVLLHEVPSMDDLAFDFSAAFTEEITRLSDEPATVYLPDDKMGYLSFFRSEGWLSLLEAFNMVELAEAHRSHRKILDPADPAWALEHHGELLRSLALKFLANAQVHIREHVTYG</sequence>
<organism evidence="4 5">
    <name type="scientific">Steccherinum ochraceum</name>
    <dbReference type="NCBI Taxonomy" id="92696"/>
    <lineage>
        <taxon>Eukaryota</taxon>
        <taxon>Fungi</taxon>
        <taxon>Dikarya</taxon>
        <taxon>Basidiomycota</taxon>
        <taxon>Agaricomycotina</taxon>
        <taxon>Agaricomycetes</taxon>
        <taxon>Polyporales</taxon>
        <taxon>Steccherinaceae</taxon>
        <taxon>Steccherinum</taxon>
    </lineage>
</organism>
<reference evidence="4 5" key="1">
    <citation type="submission" date="2018-11" db="EMBL/GenBank/DDBJ databases">
        <title>Genome assembly of Steccherinum ochraceum LE-BIN_3174, the white-rot fungus of the Steccherinaceae family (The Residual Polyporoid clade, Polyporales, Basidiomycota).</title>
        <authorList>
            <person name="Fedorova T.V."/>
            <person name="Glazunova O.A."/>
            <person name="Landesman E.O."/>
            <person name="Moiseenko K.V."/>
            <person name="Psurtseva N.V."/>
            <person name="Savinova O.S."/>
            <person name="Shakhova N.V."/>
            <person name="Tyazhelova T.V."/>
            <person name="Vasina D.V."/>
        </authorList>
    </citation>
    <scope>NUCLEOTIDE SEQUENCE [LARGE SCALE GENOMIC DNA]</scope>
    <source>
        <strain evidence="4 5">LE-BIN_3174</strain>
    </source>
</reference>
<keyword evidence="1" id="KW-0479">Metal-binding</keyword>
<feature type="region of interest" description="Disordered" evidence="2">
    <location>
        <begin position="1"/>
        <end position="64"/>
    </location>
</feature>
<keyword evidence="1" id="KW-0863">Zinc-finger</keyword>
<proteinExistence type="predicted"/>
<evidence type="ECO:0000313" key="5">
    <source>
        <dbReference type="Proteomes" id="UP000292702"/>
    </source>
</evidence>